<evidence type="ECO:0000313" key="2">
    <source>
        <dbReference type="EMBL" id="KAL1500299.1"/>
    </source>
</evidence>
<dbReference type="EMBL" id="JBGBPQ010000023">
    <property type="protein sequence ID" value="KAL1500299.1"/>
    <property type="molecule type" value="Genomic_DNA"/>
</dbReference>
<evidence type="ECO:0000256" key="1">
    <source>
        <dbReference type="SAM" id="MobiDB-lite"/>
    </source>
</evidence>
<gene>
    <name evidence="2" type="ORF">AB1Y20_012965</name>
</gene>
<feature type="compositionally biased region" description="Low complexity" evidence="1">
    <location>
        <begin position="355"/>
        <end position="365"/>
    </location>
</feature>
<feature type="compositionally biased region" description="Low complexity" evidence="1">
    <location>
        <begin position="321"/>
        <end position="345"/>
    </location>
</feature>
<comment type="caution">
    <text evidence="2">The sequence shown here is derived from an EMBL/GenBank/DDBJ whole genome shotgun (WGS) entry which is preliminary data.</text>
</comment>
<feature type="compositionally biased region" description="Low complexity" evidence="1">
    <location>
        <begin position="97"/>
        <end position="107"/>
    </location>
</feature>
<feature type="compositionally biased region" description="Pro residues" evidence="1">
    <location>
        <begin position="24"/>
        <end position="34"/>
    </location>
</feature>
<dbReference type="Proteomes" id="UP001515480">
    <property type="component" value="Unassembled WGS sequence"/>
</dbReference>
<proteinExistence type="predicted"/>
<keyword evidence="3" id="KW-1185">Reference proteome</keyword>
<organism evidence="2 3">
    <name type="scientific">Prymnesium parvum</name>
    <name type="common">Toxic golden alga</name>
    <dbReference type="NCBI Taxonomy" id="97485"/>
    <lineage>
        <taxon>Eukaryota</taxon>
        <taxon>Haptista</taxon>
        <taxon>Haptophyta</taxon>
        <taxon>Prymnesiophyceae</taxon>
        <taxon>Prymnesiales</taxon>
        <taxon>Prymnesiaceae</taxon>
        <taxon>Prymnesium</taxon>
    </lineage>
</organism>
<reference evidence="2 3" key="1">
    <citation type="journal article" date="2024" name="Science">
        <title>Giant polyketide synthase enzymes in the biosynthesis of giant marine polyether toxins.</title>
        <authorList>
            <person name="Fallon T.R."/>
            <person name="Shende V.V."/>
            <person name="Wierzbicki I.H."/>
            <person name="Pendleton A.L."/>
            <person name="Watervoot N.F."/>
            <person name="Auber R.P."/>
            <person name="Gonzalez D.J."/>
            <person name="Wisecaver J.H."/>
            <person name="Moore B.S."/>
        </authorList>
    </citation>
    <scope>NUCLEOTIDE SEQUENCE [LARGE SCALE GENOMIC DNA]</scope>
    <source>
        <strain evidence="2 3">12B1</strain>
    </source>
</reference>
<feature type="region of interest" description="Disordered" evidence="1">
    <location>
        <begin position="319"/>
        <end position="395"/>
    </location>
</feature>
<feature type="region of interest" description="Disordered" evidence="1">
    <location>
        <begin position="1"/>
        <end position="38"/>
    </location>
</feature>
<evidence type="ECO:0000313" key="3">
    <source>
        <dbReference type="Proteomes" id="UP001515480"/>
    </source>
</evidence>
<feature type="region of interest" description="Disordered" evidence="1">
    <location>
        <begin position="54"/>
        <end position="120"/>
    </location>
</feature>
<accession>A0AB34IJC2</accession>
<dbReference type="AlphaFoldDB" id="A0AB34IJC2"/>
<sequence>MPRARTASPTLPPPTDRAVEQGPTTPPPPPPPPQATDALLAALAQRLESLEAAVLRAPPVDAHRADTGSPTPTPAAARSASPHPSPRDPQLYRADSTAPAVAAPATPDHYSDAENSSDVEEIAAPRHSSVQDLLRGEDRHLPCPHVYHNPYPRAPQLHHRACHYSPSKAGDATHGEVHRGVHKTHEKLLVEVCKEELCTLVPVLSALFDLQEYVADVCAEVQGARQLPGAAVRESLHTIAAQLNAARTLANERLDAIEAATHSRSEWAAHARALYGQERALTGARAPLGDHLAASVQSRAISAHHGAIARAEARSVAFQPTTRAARNTARTASEVFRADSAPARRGGSRGERGGRAATPAAAAQPQPEPGGGTRTGRGTRGGKGGASAAAAPRAE</sequence>
<feature type="compositionally biased region" description="Low complexity" evidence="1">
    <location>
        <begin position="386"/>
        <end position="395"/>
    </location>
</feature>
<feature type="compositionally biased region" description="Gly residues" evidence="1">
    <location>
        <begin position="369"/>
        <end position="385"/>
    </location>
</feature>
<protein>
    <submittedName>
        <fullName evidence="2">Uncharacterized protein</fullName>
    </submittedName>
</protein>
<name>A0AB34IJC2_PRYPA</name>